<dbReference type="InParanoid" id="Q24GK9"/>
<gene>
    <name evidence="1" type="ORF">TTHERM_00725810</name>
</gene>
<accession>Q24GK9</accession>
<dbReference type="GeneID" id="7844890"/>
<evidence type="ECO:0000313" key="1">
    <source>
        <dbReference type="EMBL" id="EAS06862.2"/>
    </source>
</evidence>
<keyword evidence="2" id="KW-1185">Reference proteome</keyword>
<sequence>MSVQKVKKLNKVISNDLNNVKNKRKDILITKKIEKLIQKRQLEVVPINFTLELTPKYQFYILGEIVVDFDIFKEDKGGFKQNPTNLFKILEKMTRCKNHLEFQTASNVPMMNNFEIIISTIDRANHPKAKEMSSLLRDYQEKVSRRCKYASILQKQQEQKQVHIDYAQRKEESFENAQKIIDSVCRDNPNSIFFFVIRRKGMFSIDVLKSGYSNAAIKLSGFTLEEFEQCILRDRSVPIKHQNNAWDYIKEKMYSNFHNKNYSNIQRKFKLKNGQEMNIFLTAKTFPLNINLSPDPNLLDLNDYLELILIEPFISKIDRFQEANDIVIKNQQQYIEQTNKFIQAFYSKEEMKQIGFINTQTKPQSQIKKNPNEAQLQFRQNTSNQILEGGQQNYQKVKQLSKQEDISSDCLNIQQFKSKNQNTDFIVKEILVTNQFSQKEDQINLIFNPMSNINSMQQEDQSEFKQDQTYFSNQANKNQIPNSYQFNECKHNIQSINKENNNQNTHKQGIGSNYNSDSLVDDKSSNLFQSSEYFYQDDEKKDQFQYEDSTKYLNQQYLNNFYSNDQNCFDSKY</sequence>
<dbReference type="RefSeq" id="XP_001027104.2">
    <property type="nucleotide sequence ID" value="XM_001027104.2"/>
</dbReference>
<dbReference type="HOGENOM" id="CLU_399300_0_0_1"/>
<evidence type="ECO:0000313" key="2">
    <source>
        <dbReference type="Proteomes" id="UP000009168"/>
    </source>
</evidence>
<reference evidence="2" key="1">
    <citation type="journal article" date="2006" name="PLoS Biol.">
        <title>Macronuclear genome sequence of the ciliate Tetrahymena thermophila, a model eukaryote.</title>
        <authorList>
            <person name="Eisen J.A."/>
            <person name="Coyne R.S."/>
            <person name="Wu M."/>
            <person name="Wu D."/>
            <person name="Thiagarajan M."/>
            <person name="Wortman J.R."/>
            <person name="Badger J.H."/>
            <person name="Ren Q."/>
            <person name="Amedeo P."/>
            <person name="Jones K.M."/>
            <person name="Tallon L.J."/>
            <person name="Delcher A.L."/>
            <person name="Salzberg S.L."/>
            <person name="Silva J.C."/>
            <person name="Haas B.J."/>
            <person name="Majoros W.H."/>
            <person name="Farzad M."/>
            <person name="Carlton J.M."/>
            <person name="Smith R.K. Jr."/>
            <person name="Garg J."/>
            <person name="Pearlman R.E."/>
            <person name="Karrer K.M."/>
            <person name="Sun L."/>
            <person name="Manning G."/>
            <person name="Elde N.C."/>
            <person name="Turkewitz A.P."/>
            <person name="Asai D.J."/>
            <person name="Wilkes D.E."/>
            <person name="Wang Y."/>
            <person name="Cai H."/>
            <person name="Collins K."/>
            <person name="Stewart B.A."/>
            <person name="Lee S.R."/>
            <person name="Wilamowska K."/>
            <person name="Weinberg Z."/>
            <person name="Ruzzo W.L."/>
            <person name="Wloga D."/>
            <person name="Gaertig J."/>
            <person name="Frankel J."/>
            <person name="Tsao C.-C."/>
            <person name="Gorovsky M.A."/>
            <person name="Keeling P.J."/>
            <person name="Waller R.F."/>
            <person name="Patron N.J."/>
            <person name="Cherry J.M."/>
            <person name="Stover N.A."/>
            <person name="Krieger C.J."/>
            <person name="del Toro C."/>
            <person name="Ryder H.F."/>
            <person name="Williamson S.C."/>
            <person name="Barbeau R.A."/>
            <person name="Hamilton E.P."/>
            <person name="Orias E."/>
        </authorList>
    </citation>
    <scope>NUCLEOTIDE SEQUENCE [LARGE SCALE GENOMIC DNA]</scope>
    <source>
        <strain evidence="2">SB210</strain>
    </source>
</reference>
<name>Q24GK9_TETTS</name>
<proteinExistence type="predicted"/>
<dbReference type="EMBL" id="GG662257">
    <property type="protein sequence ID" value="EAS06862.2"/>
    <property type="molecule type" value="Genomic_DNA"/>
</dbReference>
<organism evidence="1 2">
    <name type="scientific">Tetrahymena thermophila (strain SB210)</name>
    <dbReference type="NCBI Taxonomy" id="312017"/>
    <lineage>
        <taxon>Eukaryota</taxon>
        <taxon>Sar</taxon>
        <taxon>Alveolata</taxon>
        <taxon>Ciliophora</taxon>
        <taxon>Intramacronucleata</taxon>
        <taxon>Oligohymenophorea</taxon>
        <taxon>Hymenostomatida</taxon>
        <taxon>Tetrahymenina</taxon>
        <taxon>Tetrahymenidae</taxon>
        <taxon>Tetrahymena</taxon>
    </lineage>
</organism>
<dbReference type="Proteomes" id="UP000009168">
    <property type="component" value="Unassembled WGS sequence"/>
</dbReference>
<dbReference type="KEGG" id="tet:TTHERM_00725810"/>
<dbReference type="AlphaFoldDB" id="Q24GK9"/>
<protein>
    <submittedName>
        <fullName evidence="1">Uncharacterized protein</fullName>
    </submittedName>
</protein>